<evidence type="ECO:0000256" key="1">
    <source>
        <dbReference type="SAM" id="MobiDB-lite"/>
    </source>
</evidence>
<feature type="compositionally biased region" description="Basic and acidic residues" evidence="1">
    <location>
        <begin position="68"/>
        <end position="99"/>
    </location>
</feature>
<organism evidence="2 3">
    <name type="scientific">Cetraspora pellucida</name>
    <dbReference type="NCBI Taxonomy" id="1433469"/>
    <lineage>
        <taxon>Eukaryota</taxon>
        <taxon>Fungi</taxon>
        <taxon>Fungi incertae sedis</taxon>
        <taxon>Mucoromycota</taxon>
        <taxon>Glomeromycotina</taxon>
        <taxon>Glomeromycetes</taxon>
        <taxon>Diversisporales</taxon>
        <taxon>Gigasporaceae</taxon>
        <taxon>Cetraspora</taxon>
    </lineage>
</organism>
<evidence type="ECO:0000313" key="2">
    <source>
        <dbReference type="EMBL" id="CAG8683092.1"/>
    </source>
</evidence>
<proteinExistence type="predicted"/>
<comment type="caution">
    <text evidence="2">The sequence shown here is derived from an EMBL/GenBank/DDBJ whole genome shotgun (WGS) entry which is preliminary data.</text>
</comment>
<feature type="region of interest" description="Disordered" evidence="1">
    <location>
        <begin position="1"/>
        <end position="48"/>
    </location>
</feature>
<dbReference type="EMBL" id="CAJVQA010009276">
    <property type="protein sequence ID" value="CAG8683092.1"/>
    <property type="molecule type" value="Genomic_DNA"/>
</dbReference>
<evidence type="ECO:0000313" key="3">
    <source>
        <dbReference type="Proteomes" id="UP000789759"/>
    </source>
</evidence>
<keyword evidence="3" id="KW-1185">Reference proteome</keyword>
<reference evidence="2" key="1">
    <citation type="submission" date="2021-06" db="EMBL/GenBank/DDBJ databases">
        <authorList>
            <person name="Kallberg Y."/>
            <person name="Tangrot J."/>
            <person name="Rosling A."/>
        </authorList>
    </citation>
    <scope>NUCLEOTIDE SEQUENCE</scope>
    <source>
        <strain evidence="2">FL966</strain>
    </source>
</reference>
<dbReference type="Proteomes" id="UP000789759">
    <property type="component" value="Unassembled WGS sequence"/>
</dbReference>
<protein>
    <submittedName>
        <fullName evidence="2">24453_t:CDS:1</fullName>
    </submittedName>
</protein>
<sequence>PKTTRKFTSKTPKDPKTIQIQENLKSISKNQKTRRPQEISPKIIERKLPEKLEDQERLQKILQEIVERPKNKENLITRDQRRSQEISPEIDERPEDRKLISKIQKNRKNPTTQLKLPESRKTRGDHKKFHKKIAEKPEDKEN</sequence>
<feature type="region of interest" description="Disordered" evidence="1">
    <location>
        <begin position="68"/>
        <end position="142"/>
    </location>
</feature>
<dbReference type="AlphaFoldDB" id="A0A9N9HES1"/>
<feature type="compositionally biased region" description="Polar residues" evidence="1">
    <location>
        <begin position="18"/>
        <end position="30"/>
    </location>
</feature>
<accession>A0A9N9HES1</accession>
<gene>
    <name evidence="2" type="ORF">CPELLU_LOCUS10908</name>
</gene>
<feature type="non-terminal residue" evidence="2">
    <location>
        <position position="1"/>
    </location>
</feature>
<name>A0A9N9HES1_9GLOM</name>
<feature type="compositionally biased region" description="Basic and acidic residues" evidence="1">
    <location>
        <begin position="132"/>
        <end position="142"/>
    </location>
</feature>